<dbReference type="Gene3D" id="3.90.1200.10">
    <property type="match status" value="1"/>
</dbReference>
<dbReference type="InterPro" id="IPR011009">
    <property type="entry name" value="Kinase-like_dom_sf"/>
</dbReference>
<dbReference type="Pfam" id="PF01636">
    <property type="entry name" value="APH"/>
    <property type="match status" value="1"/>
</dbReference>
<evidence type="ECO:0000313" key="2">
    <source>
        <dbReference type="EMBL" id="GAA0941520.1"/>
    </source>
</evidence>
<dbReference type="RefSeq" id="WP_343952801.1">
    <property type="nucleotide sequence ID" value="NZ_BAAAHQ010000031.1"/>
</dbReference>
<organism evidence="2 3">
    <name type="scientific">Nonomuraea longicatena</name>
    <dbReference type="NCBI Taxonomy" id="83682"/>
    <lineage>
        <taxon>Bacteria</taxon>
        <taxon>Bacillati</taxon>
        <taxon>Actinomycetota</taxon>
        <taxon>Actinomycetes</taxon>
        <taxon>Streptosporangiales</taxon>
        <taxon>Streptosporangiaceae</taxon>
        <taxon>Nonomuraea</taxon>
    </lineage>
</organism>
<keyword evidence="3" id="KW-1185">Reference proteome</keyword>
<dbReference type="InterPro" id="IPR002575">
    <property type="entry name" value="Aminoglycoside_PTrfase"/>
</dbReference>
<dbReference type="SUPFAM" id="SSF56112">
    <property type="entry name" value="Protein kinase-like (PK-like)"/>
    <property type="match status" value="1"/>
</dbReference>
<proteinExistence type="predicted"/>
<name>A0ABP4AUU8_9ACTN</name>
<protein>
    <submittedName>
        <fullName evidence="2">Aminoglycoside phosphotransferase family protein</fullName>
    </submittedName>
</protein>
<sequence length="292" mass="31203">MGLEEELTEIAGTYGGRGAPAVHPSRTDVVVVRRGEVVVKAHSERDDPDRLALRVRAAGAAALTGIMLPPLERKVLRVAGRALTVWPAGTPVSAEDAHADPGSAPWEEGARLLARLHAVPLTDVPRLPEAGGPGQAARAVRRMPGDGPLQRLVRRAHSGIEVKEPAPALLTHGDWHLGQLVRRERWLLIDVDDLGVGDPAWDLARPAAWYAAGLLEPRIWERFLGAYLASGGPALGAGDPWARLDLPARALTVQLAAVAVFNAARDGRELDEAEQSLIEACGRIVGLRKSLQ</sequence>
<dbReference type="EMBL" id="BAAAHQ010000031">
    <property type="protein sequence ID" value="GAA0941520.1"/>
    <property type="molecule type" value="Genomic_DNA"/>
</dbReference>
<dbReference type="Proteomes" id="UP001501578">
    <property type="component" value="Unassembled WGS sequence"/>
</dbReference>
<evidence type="ECO:0000313" key="3">
    <source>
        <dbReference type="Proteomes" id="UP001501578"/>
    </source>
</evidence>
<reference evidence="3" key="1">
    <citation type="journal article" date="2019" name="Int. J. Syst. Evol. Microbiol.">
        <title>The Global Catalogue of Microorganisms (GCM) 10K type strain sequencing project: providing services to taxonomists for standard genome sequencing and annotation.</title>
        <authorList>
            <consortium name="The Broad Institute Genomics Platform"/>
            <consortium name="The Broad Institute Genome Sequencing Center for Infectious Disease"/>
            <person name="Wu L."/>
            <person name="Ma J."/>
        </authorList>
    </citation>
    <scope>NUCLEOTIDE SEQUENCE [LARGE SCALE GENOMIC DNA]</scope>
    <source>
        <strain evidence="3">JCM 11136</strain>
    </source>
</reference>
<gene>
    <name evidence="2" type="ORF">GCM10009560_53530</name>
</gene>
<accession>A0ABP4AUU8</accession>
<evidence type="ECO:0000259" key="1">
    <source>
        <dbReference type="Pfam" id="PF01636"/>
    </source>
</evidence>
<comment type="caution">
    <text evidence="2">The sequence shown here is derived from an EMBL/GenBank/DDBJ whole genome shotgun (WGS) entry which is preliminary data.</text>
</comment>
<feature type="domain" description="Aminoglycoside phosphotransferase" evidence="1">
    <location>
        <begin position="35"/>
        <end position="240"/>
    </location>
</feature>